<dbReference type="PANTHER" id="PTHR22957:SF337">
    <property type="entry name" value="TBC1 DOMAIN FAMILY MEMBER 5"/>
    <property type="match status" value="1"/>
</dbReference>
<feature type="compositionally biased region" description="Low complexity" evidence="2">
    <location>
        <begin position="670"/>
        <end position="685"/>
    </location>
</feature>
<dbReference type="SMART" id="SM00164">
    <property type="entry name" value="TBC"/>
    <property type="match status" value="1"/>
</dbReference>
<organism evidence="4 5">
    <name type="scientific">Diaporthe eres</name>
    <name type="common">Phomopsis oblonga</name>
    <dbReference type="NCBI Taxonomy" id="83184"/>
    <lineage>
        <taxon>Eukaryota</taxon>
        <taxon>Fungi</taxon>
        <taxon>Dikarya</taxon>
        <taxon>Ascomycota</taxon>
        <taxon>Pezizomycotina</taxon>
        <taxon>Sordariomycetes</taxon>
        <taxon>Sordariomycetidae</taxon>
        <taxon>Diaporthales</taxon>
        <taxon>Diaporthaceae</taxon>
        <taxon>Diaporthe</taxon>
        <taxon>Diaporthe eres species complex</taxon>
    </lineage>
</organism>
<feature type="region of interest" description="Disordered" evidence="2">
    <location>
        <begin position="455"/>
        <end position="479"/>
    </location>
</feature>
<dbReference type="EMBL" id="JAKNSF020000009">
    <property type="protein sequence ID" value="KAK7736757.1"/>
    <property type="molecule type" value="Genomic_DNA"/>
</dbReference>
<reference evidence="4 5" key="1">
    <citation type="submission" date="2024-02" db="EMBL/GenBank/DDBJ databases">
        <title>De novo assembly and annotation of 12 fungi associated with fruit tree decline syndrome in Ontario, Canada.</title>
        <authorList>
            <person name="Sulman M."/>
            <person name="Ellouze W."/>
            <person name="Ilyukhin E."/>
        </authorList>
    </citation>
    <scope>NUCLEOTIDE SEQUENCE [LARGE SCALE GENOMIC DNA]</scope>
    <source>
        <strain evidence="4 5">M169</strain>
    </source>
</reference>
<evidence type="ECO:0000313" key="4">
    <source>
        <dbReference type="EMBL" id="KAK7736757.1"/>
    </source>
</evidence>
<accession>A0ABR1PH65</accession>
<feature type="region of interest" description="Disordered" evidence="2">
    <location>
        <begin position="667"/>
        <end position="711"/>
    </location>
</feature>
<gene>
    <name evidence="4" type="ORF">SLS63_003105</name>
</gene>
<feature type="compositionally biased region" description="Pro residues" evidence="2">
    <location>
        <begin position="636"/>
        <end position="645"/>
    </location>
</feature>
<feature type="compositionally biased region" description="Basic and acidic residues" evidence="2">
    <location>
        <begin position="700"/>
        <end position="710"/>
    </location>
</feature>
<evidence type="ECO:0000256" key="1">
    <source>
        <dbReference type="ARBA" id="ARBA00022468"/>
    </source>
</evidence>
<comment type="caution">
    <text evidence="4">The sequence shown here is derived from an EMBL/GenBank/DDBJ whole genome shotgun (WGS) entry which is preliminary data.</text>
</comment>
<dbReference type="Gene3D" id="1.10.472.80">
    <property type="entry name" value="Ypt/Rab-GAP domain of gyp1p, domain 3"/>
    <property type="match status" value="1"/>
</dbReference>
<sequence length="764" mass="85152">MTPLDESKTRWDETLKQSSSFADLQRAVKFNGPGSPCMSGCRSVCWKAFLLFKDVNASNWSHVLLENRNSYSTLREHYLKYIKHPELLNQLPLDPLADDPDSPWTAVRDDEAIRAEILQDVQRLPDEPFYHQESTQTLILDILFIWVKLNSDLGGYRQGMHELLAPLLYVVDRDAIDRKTIGDAIADPNMVEMLDSYFVEHDTYALFSRLMDHTKPFYEVSVDAGSPMSGEQSAIVEKSRMIHEVALMTIDPELAKHLQNIEILPQIFLIRWIRLLFGREFPFEQQLVLWDTIFAFDPTLDLIDLVCVAMLLRIRWTLLEADYTNALQLLLKYPAPEPPHGPHTFVDDALYLKDHYHAAGGSSIIMKYTGKTPAPISEQSPTTPEARFQGLSLRDRTRGARSPLRSPARFIQQRGVEALFQGAAKNVIERGEKLGINQAVRDAMGEIRKNMQDFQEARNKPTEHSRSSSNTPRHNIFSNGTLASPVEEMRKTMAELEKRNKQLALFLDEAITGLKEVSASKLEGDKEKAIEGVELAAAKAQLVKVYLENPSLELPTEEPREDDRVPPQIVVDDDALPLPAVAETNPSPAIINDAASPSLMVAADEMMVDPGEAPGTPKTEATMEGVEHEHSSPLSPTQPAPPPLLRPTAVPTRSTMAQSSFALMLEPDQSPSASSAYSPSSLPSAGTTPTQNHHHNYRKSPRDSVSRDRNAFLFGEVTDQSAAAAAATKAFTSEDIFGLEPLRRRPSKARGKYEDLFGGTLSDG</sequence>
<feature type="region of interest" description="Disordered" evidence="2">
    <location>
        <begin position="608"/>
        <end position="655"/>
    </location>
</feature>
<protein>
    <recommendedName>
        <fullName evidence="3">Rab-GAP TBC domain-containing protein</fullName>
    </recommendedName>
</protein>
<keyword evidence="5" id="KW-1185">Reference proteome</keyword>
<feature type="compositionally biased region" description="Basic and acidic residues" evidence="2">
    <location>
        <begin position="455"/>
        <end position="466"/>
    </location>
</feature>
<dbReference type="PROSITE" id="PS50086">
    <property type="entry name" value="TBC_RABGAP"/>
    <property type="match status" value="1"/>
</dbReference>
<dbReference type="Pfam" id="PF00566">
    <property type="entry name" value="RabGAP-TBC"/>
    <property type="match status" value="1"/>
</dbReference>
<dbReference type="PANTHER" id="PTHR22957">
    <property type="entry name" value="TBC1 DOMAIN FAMILY MEMBER GTPASE-ACTIVATING PROTEIN"/>
    <property type="match status" value="1"/>
</dbReference>
<dbReference type="InterPro" id="IPR035969">
    <property type="entry name" value="Rab-GAP_TBC_sf"/>
</dbReference>
<keyword evidence="1" id="KW-0343">GTPase activation</keyword>
<evidence type="ECO:0000313" key="5">
    <source>
        <dbReference type="Proteomes" id="UP001430848"/>
    </source>
</evidence>
<feature type="region of interest" description="Disordered" evidence="2">
    <location>
        <begin position="742"/>
        <end position="764"/>
    </location>
</feature>
<name>A0ABR1PH65_DIAER</name>
<feature type="domain" description="Rab-GAP TBC" evidence="3">
    <location>
        <begin position="36"/>
        <end position="297"/>
    </location>
</feature>
<evidence type="ECO:0000259" key="3">
    <source>
        <dbReference type="PROSITE" id="PS50086"/>
    </source>
</evidence>
<dbReference type="Proteomes" id="UP001430848">
    <property type="component" value="Unassembled WGS sequence"/>
</dbReference>
<proteinExistence type="predicted"/>
<evidence type="ECO:0000256" key="2">
    <source>
        <dbReference type="SAM" id="MobiDB-lite"/>
    </source>
</evidence>
<dbReference type="SUPFAM" id="SSF47923">
    <property type="entry name" value="Ypt/Rab-GAP domain of gyp1p"/>
    <property type="match status" value="2"/>
</dbReference>
<feature type="compositionally biased region" description="Polar residues" evidence="2">
    <location>
        <begin position="467"/>
        <end position="479"/>
    </location>
</feature>
<dbReference type="Gene3D" id="1.10.8.270">
    <property type="entry name" value="putative rabgap domain of human tbc1 domain family member 14 like domains"/>
    <property type="match status" value="1"/>
</dbReference>
<dbReference type="InterPro" id="IPR000195">
    <property type="entry name" value="Rab-GAP-TBC_dom"/>
</dbReference>